<evidence type="ECO:0000256" key="7">
    <source>
        <dbReference type="ARBA" id="ARBA00023136"/>
    </source>
</evidence>
<dbReference type="GO" id="GO:0044218">
    <property type="term" value="C:other organism cell membrane"/>
    <property type="evidence" value="ECO:0007669"/>
    <property type="project" value="UniProtKB-KW"/>
</dbReference>
<dbReference type="SMART" id="SM00248">
    <property type="entry name" value="ANK"/>
    <property type="match status" value="5"/>
</dbReference>
<feature type="compositionally biased region" description="Basic and acidic residues" evidence="13">
    <location>
        <begin position="152"/>
        <end position="166"/>
    </location>
</feature>
<keyword evidence="4" id="KW-0677">Repeat</keyword>
<evidence type="ECO:0000256" key="2">
    <source>
        <dbReference type="ARBA" id="ARBA00022483"/>
    </source>
</evidence>
<dbReference type="PROSITE" id="PS50088">
    <property type="entry name" value="ANK_REPEAT"/>
    <property type="match status" value="2"/>
</dbReference>
<evidence type="ECO:0000256" key="10">
    <source>
        <dbReference type="ARBA" id="ARBA00049715"/>
    </source>
</evidence>
<evidence type="ECO:0000256" key="9">
    <source>
        <dbReference type="ARBA" id="ARBA00049657"/>
    </source>
</evidence>
<dbReference type="InterPro" id="IPR002110">
    <property type="entry name" value="Ankyrin_rpt"/>
</dbReference>
<dbReference type="Pfam" id="PF12796">
    <property type="entry name" value="Ank_2"/>
    <property type="match status" value="2"/>
</dbReference>
<feature type="repeat" description="ANK" evidence="12">
    <location>
        <begin position="326"/>
        <end position="358"/>
    </location>
</feature>
<dbReference type="PANTHER" id="PTHR24198">
    <property type="entry name" value="ANKYRIN REPEAT AND PROTEIN KINASE DOMAIN-CONTAINING PROTEIN"/>
    <property type="match status" value="1"/>
</dbReference>
<evidence type="ECO:0000313" key="14">
    <source>
        <dbReference type="EMBL" id="MAA22434.1"/>
    </source>
</evidence>
<protein>
    <recommendedName>
        <fullName evidence="11">Alpha-latrotoxin</fullName>
    </recommendedName>
</protein>
<feature type="region of interest" description="Disordered" evidence="13">
    <location>
        <begin position="1"/>
        <end position="65"/>
    </location>
</feature>
<comment type="subunit">
    <text evidence="10">Homotetramer in membranes.</text>
</comment>
<evidence type="ECO:0000256" key="8">
    <source>
        <dbReference type="ARBA" id="ARBA00023298"/>
    </source>
</evidence>
<feature type="repeat" description="ANK" evidence="12">
    <location>
        <begin position="258"/>
        <end position="290"/>
    </location>
</feature>
<dbReference type="SUPFAM" id="SSF48403">
    <property type="entry name" value="Ankyrin repeat"/>
    <property type="match status" value="1"/>
</dbReference>
<keyword evidence="5" id="KW-0528">Neurotoxin</keyword>
<name>A0A224Z7F6_9ACAR</name>
<keyword evidence="3" id="KW-1052">Target cell membrane</keyword>
<dbReference type="InterPro" id="IPR036770">
    <property type="entry name" value="Ankyrin_rpt-contain_sf"/>
</dbReference>
<dbReference type="PANTHER" id="PTHR24198:SF165">
    <property type="entry name" value="ANKYRIN REPEAT-CONTAINING PROTEIN-RELATED"/>
    <property type="match status" value="1"/>
</dbReference>
<dbReference type="AlphaFoldDB" id="A0A224Z7F6"/>
<feature type="region of interest" description="Disordered" evidence="13">
    <location>
        <begin position="128"/>
        <end position="171"/>
    </location>
</feature>
<evidence type="ECO:0000256" key="5">
    <source>
        <dbReference type="ARBA" id="ARBA00023028"/>
    </source>
</evidence>
<evidence type="ECO:0000256" key="6">
    <source>
        <dbReference type="ARBA" id="ARBA00023043"/>
    </source>
</evidence>
<keyword evidence="5" id="KW-0800">Toxin</keyword>
<comment type="subcellular location">
    <subcellularLocation>
        <location evidence="1">Target cell membrane</location>
    </subcellularLocation>
</comment>
<dbReference type="EMBL" id="GFPF01011288">
    <property type="protein sequence ID" value="MAA22434.1"/>
    <property type="molecule type" value="Transcribed_RNA"/>
</dbReference>
<sequence>MPCGPSEDELLAHKRRKLSHHSPEEASHYSGIMGPPGGSSASTPTFGMAPSYPASSPPPGDVLGENLSLPMSDEDMEKVLRDMLESFSPPIRSELFKEVDFNNVPSESTIMATDGDGLEDSMGRLSLDSKASHHGTQGGNRHSDATSFCQSSEKDKSDHGPRRDSLDDPATVCNSKASDKLGIAMYALVCWLTKELVSKCSTKTLTKLVAEMIPICDRNGNNAVHMAVRHPPYVLEPVLKILASTKQYSVCINKQNNEGQTPLHLAAQGGRHDQVMILLQRGADCALVDCAGRTILHCGVLGSLPKGTLDAILSQPQVDRNVTDEEGKTALHLAVERRDSGALQALCQAGLDVNAAVDGGTRNRPLHLAVIADFVEGINILLKQDTIQVTAVNSDGMDALRIALDMKQAAIVEVLLIAQEEKKSIGLVGTEQFRGESKDTETYSTSAVAKSEGGHVDIRSRVVETLECEDNAKKVLGLLHEGSTQAVVDKMVALLRVSGLGNAIYNKYLQNYDDDSLRTLFVEVLGIPLN</sequence>
<dbReference type="GO" id="GO:0044231">
    <property type="term" value="C:host cell presynaptic membrane"/>
    <property type="evidence" value="ECO:0007669"/>
    <property type="project" value="UniProtKB-KW"/>
</dbReference>
<evidence type="ECO:0000256" key="11">
    <source>
        <dbReference type="ARBA" id="ARBA00049811"/>
    </source>
</evidence>
<evidence type="ECO:0000256" key="4">
    <source>
        <dbReference type="ARBA" id="ARBA00022737"/>
    </source>
</evidence>
<dbReference type="PROSITE" id="PS50297">
    <property type="entry name" value="ANK_REP_REGION"/>
    <property type="match status" value="2"/>
</dbReference>
<keyword evidence="6 12" id="KW-0040">ANK repeat</keyword>
<proteinExistence type="inferred from homology"/>
<evidence type="ECO:0000256" key="3">
    <source>
        <dbReference type="ARBA" id="ARBA00022537"/>
    </source>
</evidence>
<evidence type="ECO:0000256" key="13">
    <source>
        <dbReference type="SAM" id="MobiDB-lite"/>
    </source>
</evidence>
<organism evidence="14">
    <name type="scientific">Rhipicephalus zambeziensis</name>
    <dbReference type="NCBI Taxonomy" id="60191"/>
    <lineage>
        <taxon>Eukaryota</taxon>
        <taxon>Metazoa</taxon>
        <taxon>Ecdysozoa</taxon>
        <taxon>Arthropoda</taxon>
        <taxon>Chelicerata</taxon>
        <taxon>Arachnida</taxon>
        <taxon>Acari</taxon>
        <taxon>Parasitiformes</taxon>
        <taxon>Ixodida</taxon>
        <taxon>Ixodoidea</taxon>
        <taxon>Ixodidae</taxon>
        <taxon>Rhipicephalinae</taxon>
        <taxon>Rhipicephalus</taxon>
        <taxon>Rhipicephalus</taxon>
    </lineage>
</organism>
<keyword evidence="8" id="KW-1053">Target membrane</keyword>
<comment type="similarity">
    <text evidence="9">Belongs to the cationic peptide 01 (latrotoxin) family. 03 (alpha-latrotoxin) subfamily.</text>
</comment>
<dbReference type="Gene3D" id="1.25.40.20">
    <property type="entry name" value="Ankyrin repeat-containing domain"/>
    <property type="match status" value="2"/>
</dbReference>
<evidence type="ECO:0000256" key="1">
    <source>
        <dbReference type="ARBA" id="ARBA00004175"/>
    </source>
</evidence>
<keyword evidence="5" id="KW-0638">Presynaptic neurotoxin</keyword>
<dbReference type="GO" id="GO:0006887">
    <property type="term" value="P:exocytosis"/>
    <property type="evidence" value="ECO:0007669"/>
    <property type="project" value="UniProtKB-KW"/>
</dbReference>
<reference evidence="14" key="1">
    <citation type="journal article" date="2017" name="Parasit. Vectors">
        <title>Sialotranscriptomics of Rhipicephalus zambeziensis reveals intricate expression profiles of secretory proteins and suggests tight temporal transcriptional regulation during blood-feeding.</title>
        <authorList>
            <person name="de Castro M.H."/>
            <person name="de Klerk D."/>
            <person name="Pienaar R."/>
            <person name="Rees D.J.G."/>
            <person name="Mans B.J."/>
        </authorList>
    </citation>
    <scope>NUCLEOTIDE SEQUENCE</scope>
    <source>
        <tissue evidence="14">Salivary glands</tissue>
    </source>
</reference>
<evidence type="ECO:0000256" key="12">
    <source>
        <dbReference type="PROSITE-ProRule" id="PRU00023"/>
    </source>
</evidence>
<accession>A0A224Z7F6</accession>
<keyword evidence="7" id="KW-0472">Membrane</keyword>
<keyword evidence="2" id="KW-0268">Exocytosis</keyword>